<protein>
    <submittedName>
        <fullName evidence="1">SCO2524 family protein</fullName>
    </submittedName>
</protein>
<dbReference type="NCBIfam" id="NF040567">
    <property type="entry name" value="SCO2524_fam"/>
    <property type="match status" value="1"/>
</dbReference>
<dbReference type="EMBL" id="JBHSAX010000009">
    <property type="protein sequence ID" value="MFC3962433.1"/>
    <property type="molecule type" value="Genomic_DNA"/>
</dbReference>
<organism evidence="1 2">
    <name type="scientific">Nocardia jiangsuensis</name>
    <dbReference type="NCBI Taxonomy" id="1691563"/>
    <lineage>
        <taxon>Bacteria</taxon>
        <taxon>Bacillati</taxon>
        <taxon>Actinomycetota</taxon>
        <taxon>Actinomycetes</taxon>
        <taxon>Mycobacteriales</taxon>
        <taxon>Nocardiaceae</taxon>
        <taxon>Nocardia</taxon>
    </lineage>
</organism>
<reference evidence="2" key="1">
    <citation type="journal article" date="2019" name="Int. J. Syst. Evol. Microbiol.">
        <title>The Global Catalogue of Microorganisms (GCM) 10K type strain sequencing project: providing services to taxonomists for standard genome sequencing and annotation.</title>
        <authorList>
            <consortium name="The Broad Institute Genomics Platform"/>
            <consortium name="The Broad Institute Genome Sequencing Center for Infectious Disease"/>
            <person name="Wu L."/>
            <person name="Ma J."/>
        </authorList>
    </citation>
    <scope>NUCLEOTIDE SEQUENCE [LARGE SCALE GENOMIC DNA]</scope>
    <source>
        <strain evidence="2">CGMCC 4.7330</strain>
    </source>
</reference>
<dbReference type="InterPro" id="IPR049777">
    <property type="entry name" value="SCO2524-like"/>
</dbReference>
<accession>A0ABV8DRE7</accession>
<name>A0ABV8DRE7_9NOCA</name>
<gene>
    <name evidence="1" type="ORF">ACFO0B_10600</name>
</gene>
<evidence type="ECO:0000313" key="2">
    <source>
        <dbReference type="Proteomes" id="UP001595696"/>
    </source>
</evidence>
<evidence type="ECO:0000313" key="1">
    <source>
        <dbReference type="EMBL" id="MFC3962433.1"/>
    </source>
</evidence>
<dbReference type="RefSeq" id="WP_378612207.1">
    <property type="nucleotide sequence ID" value="NZ_JBHSAX010000009.1"/>
</dbReference>
<proteinExistence type="predicted"/>
<dbReference type="Proteomes" id="UP001595696">
    <property type="component" value="Unassembled WGS sequence"/>
</dbReference>
<sequence length="656" mass="73232">MHTAFAVIEKREISWSSVPKTCKLHARRPARATDAGARAGSMRIRPRQQLLDLWRAVLAFSYQDGTWTWGGREGSNSISDAEQLLCLLYPATEISAFALDQPNEMAADIKATLEAWGEETGIGGVIVALLEEYLARYTAPDGEPLFHAGSYLHADEGRPTDEQLRLEVVDSFSMSLSLCMAALRFLRGFQRSVAGEVRLEAKQLRDRIPPLIEAVGRRLTGAMTGLVRSFVIHTPAPKSPEGRAILTMLNQSRAPLDDVINQLSERLERLRVQAANEVKLSQTREIDVADDERLFECGWGWGIVQSASTIDTVPLRVGHQRGFAESRPYLYFTAVALDGISDLLSQRIRELELLTDEQRTLADALQLRFELARTYWSIIARFGSGRWPLDDIPWRTSDGEESDYYSLAVAAMLVQDLVYRESTDDLARTVRIFDQLARRGRITSRLTGDDPAAELHHPGIRVKLAGSESMADGPRLHWHVSDFATVLMKRCLQAARLRTDVATRDQLITLAEAAMEHLNGRALRDGPGTGLWDDPAPMLRSSKDASGPSWFLTERMMECLVIAYDTFTGPPLAPSAMVSRAIDLLSEAEHLLNQEELRVEGYDATPRHTAVDRIRQSLDRARRVLAERPGTAYSLATQALIELDELAYARQDAMRA</sequence>
<comment type="caution">
    <text evidence="1">The sequence shown here is derived from an EMBL/GenBank/DDBJ whole genome shotgun (WGS) entry which is preliminary data.</text>
</comment>
<keyword evidence="2" id="KW-1185">Reference proteome</keyword>